<dbReference type="EMBL" id="PSQE01000004">
    <property type="protein sequence ID" value="RHN60272.1"/>
    <property type="molecule type" value="Genomic_DNA"/>
</dbReference>
<comment type="caution">
    <text evidence="1">The sequence shown here is derived from an EMBL/GenBank/DDBJ whole genome shotgun (WGS) entry which is preliminary data.</text>
</comment>
<dbReference type="Gramene" id="rna22556">
    <property type="protein sequence ID" value="RHN60272.1"/>
    <property type="gene ID" value="gene22556"/>
</dbReference>
<proteinExistence type="predicted"/>
<reference evidence="1" key="1">
    <citation type="journal article" date="2018" name="Nat. Plants">
        <title>Whole-genome landscape of Medicago truncatula symbiotic genes.</title>
        <authorList>
            <person name="Pecrix Y."/>
            <person name="Gamas P."/>
            <person name="Carrere S."/>
        </authorList>
    </citation>
    <scope>NUCLEOTIDE SEQUENCE</scope>
    <source>
        <tissue evidence="1">Leaves</tissue>
    </source>
</reference>
<protein>
    <submittedName>
        <fullName evidence="1">Uncharacterized protein</fullName>
    </submittedName>
</protein>
<organism evidence="1">
    <name type="scientific">Medicago truncatula</name>
    <name type="common">Barrel medic</name>
    <name type="synonym">Medicago tribuloides</name>
    <dbReference type="NCBI Taxonomy" id="3880"/>
    <lineage>
        <taxon>Eukaryota</taxon>
        <taxon>Viridiplantae</taxon>
        <taxon>Streptophyta</taxon>
        <taxon>Embryophyta</taxon>
        <taxon>Tracheophyta</taxon>
        <taxon>Spermatophyta</taxon>
        <taxon>Magnoliopsida</taxon>
        <taxon>eudicotyledons</taxon>
        <taxon>Gunneridae</taxon>
        <taxon>Pentapetalae</taxon>
        <taxon>rosids</taxon>
        <taxon>fabids</taxon>
        <taxon>Fabales</taxon>
        <taxon>Fabaceae</taxon>
        <taxon>Papilionoideae</taxon>
        <taxon>50 kb inversion clade</taxon>
        <taxon>NPAAA clade</taxon>
        <taxon>Hologalegina</taxon>
        <taxon>IRL clade</taxon>
        <taxon>Trifolieae</taxon>
        <taxon>Medicago</taxon>
    </lineage>
</organism>
<evidence type="ECO:0000313" key="1">
    <source>
        <dbReference type="EMBL" id="RHN60272.1"/>
    </source>
</evidence>
<name>A0A396I3Q4_MEDTR</name>
<sequence length="115" mass="13854">MATQPTAPATVKCNVKLEHIDEVYDASYLVPVETLSELSRYFNDYFMRYHEPTRRVKKFCYITPYYPLDTVHNDWKLSYDIKYLETDRDVQDMFQWRTNTGDPLYLHVATQLIDW</sequence>
<dbReference type="Proteomes" id="UP000265566">
    <property type="component" value="Chromosome 4"/>
</dbReference>
<gene>
    <name evidence="1" type="ORF">MtrunA17_Chr4g0023931</name>
</gene>
<dbReference type="AlphaFoldDB" id="A0A396I3Q4"/>
<accession>A0A396I3Q4</accession>